<organism evidence="1">
    <name type="scientific">Anguilla anguilla</name>
    <name type="common">European freshwater eel</name>
    <name type="synonym">Muraena anguilla</name>
    <dbReference type="NCBI Taxonomy" id="7936"/>
    <lineage>
        <taxon>Eukaryota</taxon>
        <taxon>Metazoa</taxon>
        <taxon>Chordata</taxon>
        <taxon>Craniata</taxon>
        <taxon>Vertebrata</taxon>
        <taxon>Euteleostomi</taxon>
        <taxon>Actinopterygii</taxon>
        <taxon>Neopterygii</taxon>
        <taxon>Teleostei</taxon>
        <taxon>Anguilliformes</taxon>
        <taxon>Anguillidae</taxon>
        <taxon>Anguilla</taxon>
    </lineage>
</organism>
<evidence type="ECO:0000313" key="1">
    <source>
        <dbReference type="EMBL" id="JAH50191.1"/>
    </source>
</evidence>
<sequence>MRAKPKNNSKTELFLQYFRKR</sequence>
<reference evidence="1" key="2">
    <citation type="journal article" date="2015" name="Fish Shellfish Immunol.">
        <title>Early steps in the European eel (Anguilla anguilla)-Vibrio vulnificus interaction in the gills: Role of the RtxA13 toxin.</title>
        <authorList>
            <person name="Callol A."/>
            <person name="Pajuelo D."/>
            <person name="Ebbesson L."/>
            <person name="Teles M."/>
            <person name="MacKenzie S."/>
            <person name="Amaro C."/>
        </authorList>
    </citation>
    <scope>NUCLEOTIDE SEQUENCE</scope>
</reference>
<dbReference type="AlphaFoldDB" id="A0A0E9T962"/>
<proteinExistence type="predicted"/>
<reference evidence="1" key="1">
    <citation type="submission" date="2014-11" db="EMBL/GenBank/DDBJ databases">
        <authorList>
            <person name="Amaro Gonzalez C."/>
        </authorList>
    </citation>
    <scope>NUCLEOTIDE SEQUENCE</scope>
</reference>
<protein>
    <submittedName>
        <fullName evidence="1">Uncharacterized protein</fullName>
    </submittedName>
</protein>
<accession>A0A0E9T962</accession>
<dbReference type="EMBL" id="GBXM01058386">
    <property type="protein sequence ID" value="JAH50191.1"/>
    <property type="molecule type" value="Transcribed_RNA"/>
</dbReference>
<name>A0A0E9T962_ANGAN</name>